<organism evidence="3 4">
    <name type="scientific">Gordonia prachuapensis</name>
    <dbReference type="NCBI Taxonomy" id="3115651"/>
    <lineage>
        <taxon>Bacteria</taxon>
        <taxon>Bacillati</taxon>
        <taxon>Actinomycetota</taxon>
        <taxon>Actinomycetes</taxon>
        <taxon>Mycobacteriales</taxon>
        <taxon>Gordoniaceae</taxon>
        <taxon>Gordonia</taxon>
    </lineage>
</organism>
<protein>
    <submittedName>
        <fullName evidence="3">Alpha/beta hydrolase</fullName>
    </submittedName>
</protein>
<gene>
    <name evidence="3" type="ORF">V1Y59_17835</name>
</gene>
<comment type="caution">
    <text evidence="3">The sequence shown here is derived from an EMBL/GenBank/DDBJ whole genome shotgun (WGS) entry which is preliminary data.</text>
</comment>
<name>A0ABU7MXA2_9ACTN</name>
<dbReference type="InterPro" id="IPR029058">
    <property type="entry name" value="AB_hydrolase_fold"/>
</dbReference>
<evidence type="ECO:0000259" key="2">
    <source>
        <dbReference type="Pfam" id="PF00561"/>
    </source>
</evidence>
<dbReference type="InterPro" id="IPR000073">
    <property type="entry name" value="AB_hydrolase_1"/>
</dbReference>
<keyword evidence="1 3" id="KW-0378">Hydrolase</keyword>
<dbReference type="Proteomes" id="UP001335729">
    <property type="component" value="Unassembled WGS sequence"/>
</dbReference>
<sequence length="298" mass="32708">MTAPEQIDIDLGHIRLHALCWGDHEGPLAICLHGFPDSAWTWRHLGPALADAGYRVVAPFTRGYAPSDIPADGDFHVAALAYDALALHHALGGDERAVLIGHDWGAMTVNAIAARTDDRFRRLVALAVPPIAVIRRQPPRGRVRLLPRQMAMSWYIGFNLLPALPERLLDRVIPMLWRRWGPPPSDEDIANALAAVPTMAHRAAALGYYRAPVRGRVSARYADDATAWLRPPVSPILYLHGDADGCMRPEFADRLVDFLPAGSEVAQVPSAGHFLHLDQPDAVHRRILDHLADGDSPA</sequence>
<dbReference type="RefSeq" id="WP_330506278.1">
    <property type="nucleotide sequence ID" value="NZ_JAZDUE010000015.1"/>
</dbReference>
<dbReference type="GO" id="GO:0016787">
    <property type="term" value="F:hydrolase activity"/>
    <property type="evidence" value="ECO:0007669"/>
    <property type="project" value="UniProtKB-KW"/>
</dbReference>
<evidence type="ECO:0000313" key="3">
    <source>
        <dbReference type="EMBL" id="MEE4024951.1"/>
    </source>
</evidence>
<feature type="domain" description="AB hydrolase-1" evidence="2">
    <location>
        <begin position="30"/>
        <end position="280"/>
    </location>
</feature>
<dbReference type="SUPFAM" id="SSF53474">
    <property type="entry name" value="alpha/beta-Hydrolases"/>
    <property type="match status" value="1"/>
</dbReference>
<dbReference type="EMBL" id="JAZDUE010000015">
    <property type="protein sequence ID" value="MEE4024951.1"/>
    <property type="molecule type" value="Genomic_DNA"/>
</dbReference>
<dbReference type="Gene3D" id="3.40.50.1820">
    <property type="entry name" value="alpha/beta hydrolase"/>
    <property type="match status" value="1"/>
</dbReference>
<dbReference type="Pfam" id="PF00561">
    <property type="entry name" value="Abhydrolase_1"/>
    <property type="match status" value="1"/>
</dbReference>
<dbReference type="PRINTS" id="PR00412">
    <property type="entry name" value="EPOXHYDRLASE"/>
</dbReference>
<evidence type="ECO:0000256" key="1">
    <source>
        <dbReference type="ARBA" id="ARBA00022801"/>
    </source>
</evidence>
<keyword evidence="4" id="KW-1185">Reference proteome</keyword>
<accession>A0ABU7MXA2</accession>
<dbReference type="PANTHER" id="PTHR43329">
    <property type="entry name" value="EPOXIDE HYDROLASE"/>
    <property type="match status" value="1"/>
</dbReference>
<proteinExistence type="predicted"/>
<evidence type="ECO:0000313" key="4">
    <source>
        <dbReference type="Proteomes" id="UP001335729"/>
    </source>
</evidence>
<dbReference type="InterPro" id="IPR000639">
    <property type="entry name" value="Epox_hydrolase-like"/>
</dbReference>
<reference evidence="3 4" key="1">
    <citation type="submission" date="2024-01" db="EMBL/GenBank/DDBJ databases">
        <title>Draft genome sequence of Gordonia sp. PKS22-38.</title>
        <authorList>
            <person name="Suphannarot A."/>
            <person name="Mingma R."/>
        </authorList>
    </citation>
    <scope>NUCLEOTIDE SEQUENCE [LARGE SCALE GENOMIC DNA]</scope>
    <source>
        <strain evidence="3 4">PKS22-38</strain>
    </source>
</reference>